<feature type="chain" id="PRO_5013389997" evidence="1">
    <location>
        <begin position="23"/>
        <end position="276"/>
    </location>
</feature>
<dbReference type="SUPFAM" id="SSF53807">
    <property type="entry name" value="Helical backbone' metal receptor"/>
    <property type="match status" value="1"/>
</dbReference>
<sequence length="276" mass="28814">MKKILLTLTLTLALCLPFSLLAATRLVTIGGDVTQIVFALHAGGDVIARDSTSLHPKEALALPDVGYMRQLNAEGVLAMTPTLVLASALSQPSAAMEQIAKSGVKVVTVPAGQDVASIAAKISVIAQALGKVKEGQALVQRVNQQLAELPTNPLPVKVLFILSHSGMSAMGAGQNTAADAAIRAAGLQNAMQGFNRYQPLSQEGVVASQPDWVVISSQGVKTLGGEAHIWQLPGLALTPAGQHKRLLVVDDMAMLGFDLDTPAALLRLRNAVEAQQ</sequence>
<dbReference type="InterPro" id="IPR050902">
    <property type="entry name" value="ABC_Transporter_SBP"/>
</dbReference>
<evidence type="ECO:0000313" key="3">
    <source>
        <dbReference type="EMBL" id="OSN08463.1"/>
    </source>
</evidence>
<keyword evidence="1" id="KW-0732">Signal</keyword>
<gene>
    <name evidence="3" type="ORF">AU511_01005</name>
</gene>
<dbReference type="InterPro" id="IPR002491">
    <property type="entry name" value="ABC_transptr_periplasmic_BD"/>
</dbReference>
<dbReference type="PANTHER" id="PTHR30535">
    <property type="entry name" value="VITAMIN B12-BINDING PROTEIN"/>
    <property type="match status" value="1"/>
</dbReference>
<dbReference type="Pfam" id="PF01497">
    <property type="entry name" value="Peripla_BP_2"/>
    <property type="match status" value="1"/>
</dbReference>
<dbReference type="RefSeq" id="WP_094108489.1">
    <property type="nucleotide sequence ID" value="NZ_LUTP01000002.1"/>
</dbReference>
<feature type="domain" description="Fe/B12 periplasmic-binding" evidence="2">
    <location>
        <begin position="25"/>
        <end position="276"/>
    </location>
</feature>
<comment type="caution">
    <text evidence="3">The sequence shown here is derived from an EMBL/GenBank/DDBJ whole genome shotgun (WGS) entry which is preliminary data.</text>
</comment>
<dbReference type="Gene3D" id="3.40.50.1980">
    <property type="entry name" value="Nitrogenase molybdenum iron protein domain"/>
    <property type="match status" value="2"/>
</dbReference>
<organism evidence="3 4">
    <name type="scientific">Lonsdalea iberica</name>
    <dbReference type="NCBI Taxonomy" id="1082703"/>
    <lineage>
        <taxon>Bacteria</taxon>
        <taxon>Pseudomonadati</taxon>
        <taxon>Pseudomonadota</taxon>
        <taxon>Gammaproteobacteria</taxon>
        <taxon>Enterobacterales</taxon>
        <taxon>Pectobacteriaceae</taxon>
        <taxon>Lonsdalea</taxon>
    </lineage>
</organism>
<evidence type="ECO:0000259" key="2">
    <source>
        <dbReference type="PROSITE" id="PS50983"/>
    </source>
</evidence>
<reference evidence="3 4" key="1">
    <citation type="submission" date="2016-02" db="EMBL/GenBank/DDBJ databases">
        <title>Species-wide whole genome sequencing reveals diversity, host range in Lonsdalea quercina.</title>
        <authorList>
            <person name="Li Y."/>
        </authorList>
    </citation>
    <scope>NUCLEOTIDE SEQUENCE [LARGE SCALE GENOMIC DNA]</scope>
    <source>
        <strain evidence="3 4">LMG 26264</strain>
    </source>
</reference>
<accession>A0A1X3S1P2</accession>
<protein>
    <submittedName>
        <fullName evidence="3">Hemin ABC transporter substrate-binding protein</fullName>
    </submittedName>
</protein>
<evidence type="ECO:0000256" key="1">
    <source>
        <dbReference type="SAM" id="SignalP"/>
    </source>
</evidence>
<dbReference type="AlphaFoldDB" id="A0A1X3S1P2"/>
<name>A0A1X3S1P2_9GAMM</name>
<evidence type="ECO:0000313" key="4">
    <source>
        <dbReference type="Proteomes" id="UP000194020"/>
    </source>
</evidence>
<dbReference type="CDD" id="cd01149">
    <property type="entry name" value="HutB"/>
    <property type="match status" value="1"/>
</dbReference>
<dbReference type="EMBL" id="LUTP01000002">
    <property type="protein sequence ID" value="OSN08463.1"/>
    <property type="molecule type" value="Genomic_DNA"/>
</dbReference>
<proteinExistence type="predicted"/>
<dbReference type="PROSITE" id="PS50983">
    <property type="entry name" value="FE_B12_PBP"/>
    <property type="match status" value="1"/>
</dbReference>
<dbReference type="PANTHER" id="PTHR30535:SF4">
    <property type="entry name" value="HEMIN-BINDING PERIPLASMIC PROTEIN HMUT"/>
    <property type="match status" value="1"/>
</dbReference>
<dbReference type="OrthoDB" id="9797736at2"/>
<dbReference type="Proteomes" id="UP000194020">
    <property type="component" value="Unassembled WGS sequence"/>
</dbReference>
<feature type="signal peptide" evidence="1">
    <location>
        <begin position="1"/>
        <end position="22"/>
    </location>
</feature>